<gene>
    <name evidence="3" type="ORF">EX30DRAFT_360711</name>
</gene>
<feature type="region of interest" description="Disordered" evidence="2">
    <location>
        <begin position="1"/>
        <end position="41"/>
    </location>
</feature>
<feature type="coiled-coil region" evidence="1">
    <location>
        <begin position="164"/>
        <end position="246"/>
    </location>
</feature>
<name>A0A4S2N651_9PEZI</name>
<dbReference type="PANTHER" id="PTHR34409">
    <property type="entry name" value="SET DOMAIN-CONTAINING PROTEIN"/>
    <property type="match status" value="1"/>
</dbReference>
<evidence type="ECO:0000313" key="4">
    <source>
        <dbReference type="Proteomes" id="UP000298138"/>
    </source>
</evidence>
<dbReference type="Proteomes" id="UP000298138">
    <property type="component" value="Unassembled WGS sequence"/>
</dbReference>
<keyword evidence="1" id="KW-0175">Coiled coil</keyword>
<dbReference type="AlphaFoldDB" id="A0A4S2N651"/>
<dbReference type="EMBL" id="ML220112">
    <property type="protein sequence ID" value="TGZ84707.1"/>
    <property type="molecule type" value="Genomic_DNA"/>
</dbReference>
<dbReference type="STRING" id="341454.A0A4S2N651"/>
<evidence type="ECO:0000256" key="2">
    <source>
        <dbReference type="SAM" id="MobiDB-lite"/>
    </source>
</evidence>
<dbReference type="PANTHER" id="PTHR34409:SF1">
    <property type="entry name" value="MYB-LIKE DOMAIN-CONTAINING PROTEIN"/>
    <property type="match status" value="1"/>
</dbReference>
<organism evidence="3 4">
    <name type="scientific">Ascodesmis nigricans</name>
    <dbReference type="NCBI Taxonomy" id="341454"/>
    <lineage>
        <taxon>Eukaryota</taxon>
        <taxon>Fungi</taxon>
        <taxon>Dikarya</taxon>
        <taxon>Ascomycota</taxon>
        <taxon>Pezizomycotina</taxon>
        <taxon>Pezizomycetes</taxon>
        <taxon>Pezizales</taxon>
        <taxon>Ascodesmidaceae</taxon>
        <taxon>Ascodesmis</taxon>
    </lineage>
</organism>
<keyword evidence="4" id="KW-1185">Reference proteome</keyword>
<dbReference type="OrthoDB" id="5430025at2759"/>
<reference evidence="3 4" key="1">
    <citation type="submission" date="2019-04" db="EMBL/GenBank/DDBJ databases">
        <title>Comparative genomics and transcriptomics to analyze fruiting body development in filamentous ascomycetes.</title>
        <authorList>
            <consortium name="DOE Joint Genome Institute"/>
            <person name="Lutkenhaus R."/>
            <person name="Traeger S."/>
            <person name="Breuer J."/>
            <person name="Kuo A."/>
            <person name="Lipzen A."/>
            <person name="Pangilinan J."/>
            <person name="Dilworth D."/>
            <person name="Sandor L."/>
            <person name="Poggeler S."/>
            <person name="Barry K."/>
            <person name="Grigoriev I.V."/>
            <person name="Nowrousian M."/>
        </authorList>
    </citation>
    <scope>NUCLEOTIDE SEQUENCE [LARGE SCALE GENOMIC DNA]</scope>
    <source>
        <strain evidence="3 4">CBS 389.68</strain>
    </source>
</reference>
<evidence type="ECO:0000313" key="3">
    <source>
        <dbReference type="EMBL" id="TGZ84707.1"/>
    </source>
</evidence>
<sequence length="250" mass="28132">MKRVLLPAESTPGGDQNNAEGSPNPEAKTRRTSNYRGRLSGAQSFTFGDKVRAFDVIRQVKPIEPIDWDTVSHHYGQAATSSGRRPRDAFFLKQWFEDLSIRNIPPNPNGKATLPWDVKQAWDIRKLIEEAAHVGTLCDNSSPRDTGEIYQFEEPEDEGERQMQEAFDNLVASLNRALERLNNTPAPASGVSTDHTSRHAVDMMVSAFQSRVTALEAEVRELKSEKERLREENVQMKVELAVMKALKRAS</sequence>
<proteinExistence type="predicted"/>
<evidence type="ECO:0000256" key="1">
    <source>
        <dbReference type="SAM" id="Coils"/>
    </source>
</evidence>
<dbReference type="InParanoid" id="A0A4S2N651"/>
<accession>A0A4S2N651</accession>
<protein>
    <submittedName>
        <fullName evidence="3">Uncharacterized protein</fullName>
    </submittedName>
</protein>